<dbReference type="EMBL" id="CP108135">
    <property type="protein sequence ID" value="WTP66291.1"/>
    <property type="molecule type" value="Genomic_DNA"/>
</dbReference>
<evidence type="ECO:0000313" key="2">
    <source>
        <dbReference type="Proteomes" id="UP001622496"/>
    </source>
</evidence>
<evidence type="ECO:0000313" key="1">
    <source>
        <dbReference type="EMBL" id="WTP66291.1"/>
    </source>
</evidence>
<keyword evidence="2" id="KW-1185">Reference proteome</keyword>
<protein>
    <submittedName>
        <fullName evidence="1">Uncharacterized protein</fullName>
    </submittedName>
</protein>
<sequence>MAFGAGVRETVGVGFGVGVGVGTGSETVIRTTALSSAVPSLFAFRATWYVNSSSPAYPSAGV</sequence>
<accession>A0ABZ1K3J7</accession>
<dbReference type="RefSeq" id="WP_406188303.1">
    <property type="nucleotide sequence ID" value="NZ_CP108135.1"/>
</dbReference>
<dbReference type="Proteomes" id="UP001622496">
    <property type="component" value="Chromosome"/>
</dbReference>
<name>A0ABZ1K3J7_9ACTN</name>
<organism evidence="1 2">
    <name type="scientific">[Kitasatospora] papulosa</name>
    <dbReference type="NCBI Taxonomy" id="1464011"/>
    <lineage>
        <taxon>Bacteria</taxon>
        <taxon>Bacillati</taxon>
        <taxon>Actinomycetota</taxon>
        <taxon>Actinomycetes</taxon>
        <taxon>Kitasatosporales</taxon>
        <taxon>Streptomycetaceae</taxon>
        <taxon>Streptomyces</taxon>
    </lineage>
</organism>
<reference evidence="1 2" key="1">
    <citation type="submission" date="2022-10" db="EMBL/GenBank/DDBJ databases">
        <title>The complete genomes of actinobacterial strains from the NBC collection.</title>
        <authorList>
            <person name="Joergensen T.S."/>
            <person name="Alvarez Arevalo M."/>
            <person name="Sterndorff E.B."/>
            <person name="Faurdal D."/>
            <person name="Vuksanovic O."/>
            <person name="Mourched A.-S."/>
            <person name="Charusanti P."/>
            <person name="Shaw S."/>
            <person name="Blin K."/>
            <person name="Weber T."/>
        </authorList>
    </citation>
    <scope>NUCLEOTIDE SEQUENCE [LARGE SCALE GENOMIC DNA]</scope>
    <source>
        <strain evidence="1 2">NBC_00185</strain>
    </source>
</reference>
<proteinExistence type="predicted"/>
<gene>
    <name evidence="1" type="ORF">OG560_12965</name>
</gene>